<name>A0ABN0B0U8_9ACTN</name>
<dbReference type="PANTHER" id="PTHR11061:SF30">
    <property type="entry name" value="TRNA (URACIL(54)-C(5))-METHYLTRANSFERASE"/>
    <property type="match status" value="1"/>
</dbReference>
<feature type="region of interest" description="Disordered" evidence="6">
    <location>
        <begin position="48"/>
        <end position="74"/>
    </location>
</feature>
<gene>
    <name evidence="8" type="ORF">HMPREF9248_0451</name>
</gene>
<evidence type="ECO:0000256" key="6">
    <source>
        <dbReference type="SAM" id="MobiDB-lite"/>
    </source>
</evidence>
<dbReference type="PANTHER" id="PTHR11061">
    <property type="entry name" value="RNA M5U METHYLTRANSFERASE"/>
    <property type="match status" value="1"/>
</dbReference>
<dbReference type="PROSITE" id="PS51687">
    <property type="entry name" value="SAM_MT_RNA_M5U"/>
    <property type="match status" value="1"/>
</dbReference>
<evidence type="ECO:0000313" key="8">
    <source>
        <dbReference type="EMBL" id="EFL44393.1"/>
    </source>
</evidence>
<evidence type="ECO:0000256" key="4">
    <source>
        <dbReference type="PROSITE-ProRule" id="PRU01024"/>
    </source>
</evidence>
<feature type="binding site" evidence="4">
    <location>
        <position position="468"/>
    </location>
    <ligand>
        <name>S-adenosyl-L-methionine</name>
        <dbReference type="ChEBI" id="CHEBI:59789"/>
    </ligand>
</feature>
<sequence length="539" mass="60931">MRSWLGYTARGWLMHARSYAFFVIRILLCRLYVLYILHSIRITMKHAHPSTTPHHRSSTPSLQRRTQQNGQRNNTRDYCGCPWLDMPYAEQLREKNRSMHELFNPWIKQHSCTLNPIIGMEYKDGVQPCGFRYKVATPFAEARTGKHAQKTRDVRDAGTMRNARTTHARRDSRTHHIQPLACGFYAPGTHAIIPCTHCPSEAPQARDILNFIAYKAAELGISAYNEDTCTGELRHAILRISKHYNESMLVLVTRTRNFPQKKMLVRAILSAYPQLTTIVQNVNARNTNAMLGTYTTTLFGPGKIRDKLLGCTFEIGPCSFFQTNPQQTEILYQVAIDGVRTLCQKSALPARKSDNLKPNTAAKNQHTQGMLRVMDAYCGCGTIDICLASQIEDAVVVGIDQVEDSIERARRNRKLNHLRSRAVYSLDDATHFMQNFVYASSVTSELSHEDEAAMSNGGRPRFDAIIMDPPRAGSTPEFILGACALNPTCIVYISCNPVTQERDLHEFYAHGYVPRSITPVDMFPHTPHVESVVLMSRAD</sequence>
<proteinExistence type="inferred from homology"/>
<evidence type="ECO:0000313" key="9">
    <source>
        <dbReference type="Proteomes" id="UP000004431"/>
    </source>
</evidence>
<feature type="compositionally biased region" description="Low complexity" evidence="6">
    <location>
        <begin position="58"/>
        <end position="73"/>
    </location>
</feature>
<feature type="compositionally biased region" description="Basic residues" evidence="6">
    <location>
        <begin position="48"/>
        <end position="57"/>
    </location>
</feature>
<dbReference type="InterPro" id="IPR030390">
    <property type="entry name" value="MeTrfase_TrmA_AS"/>
</dbReference>
<protein>
    <submittedName>
        <fullName evidence="8">23S rRNA (Uracil-5-)-methyltransferase RumA</fullName>
    </submittedName>
</protein>
<feature type="region of interest" description="Disordered" evidence="6">
    <location>
        <begin position="144"/>
        <end position="172"/>
    </location>
</feature>
<comment type="caution">
    <text evidence="8">The sequence shown here is derived from an EMBL/GenBank/DDBJ whole genome shotgun (WGS) entry which is preliminary data.</text>
</comment>
<evidence type="ECO:0000256" key="2">
    <source>
        <dbReference type="ARBA" id="ARBA00022679"/>
    </source>
</evidence>
<keyword evidence="9" id="KW-1185">Reference proteome</keyword>
<keyword evidence="2 4" id="KW-0808">Transferase</keyword>
<dbReference type="InterPro" id="IPR010280">
    <property type="entry name" value="U5_MeTrfase_fam"/>
</dbReference>
<accession>A0ABN0B0U8</accession>
<dbReference type="CDD" id="cd02440">
    <property type="entry name" value="AdoMet_MTases"/>
    <property type="match status" value="1"/>
</dbReference>
<dbReference type="Gene3D" id="2.40.50.1070">
    <property type="match status" value="1"/>
</dbReference>
<dbReference type="InterPro" id="IPR030391">
    <property type="entry name" value="MeTrfase_TrmA_CS"/>
</dbReference>
<feature type="binding site" evidence="4">
    <location>
        <position position="377"/>
    </location>
    <ligand>
        <name>S-adenosyl-L-methionine</name>
        <dbReference type="ChEBI" id="CHEBI:59789"/>
    </ligand>
</feature>
<feature type="binding site" evidence="4">
    <location>
        <position position="400"/>
    </location>
    <ligand>
        <name>S-adenosyl-L-methionine</name>
        <dbReference type="ChEBI" id="CHEBI:59789"/>
    </ligand>
</feature>
<dbReference type="Pfam" id="PF05958">
    <property type="entry name" value="tRNA_U5-meth_tr"/>
    <property type="match status" value="1"/>
</dbReference>
<evidence type="ECO:0000256" key="7">
    <source>
        <dbReference type="SAM" id="Phobius"/>
    </source>
</evidence>
<evidence type="ECO:0000256" key="3">
    <source>
        <dbReference type="ARBA" id="ARBA00022691"/>
    </source>
</evidence>
<dbReference type="Gene3D" id="3.40.50.150">
    <property type="entry name" value="Vaccinia Virus protein VP39"/>
    <property type="match status" value="1"/>
</dbReference>
<keyword evidence="7" id="KW-0472">Membrane</keyword>
<evidence type="ECO:0000256" key="5">
    <source>
        <dbReference type="PROSITE-ProRule" id="PRU10015"/>
    </source>
</evidence>
<dbReference type="Proteomes" id="UP000004431">
    <property type="component" value="Unassembled WGS sequence"/>
</dbReference>
<keyword evidence="1 4" id="KW-0489">Methyltransferase</keyword>
<feature type="binding site" evidence="4">
    <location>
        <position position="322"/>
    </location>
    <ligand>
        <name>S-adenosyl-L-methionine</name>
        <dbReference type="ChEBI" id="CHEBI:59789"/>
    </ligand>
</feature>
<dbReference type="PROSITE" id="PS01230">
    <property type="entry name" value="TRMA_1"/>
    <property type="match status" value="1"/>
</dbReference>
<dbReference type="SUPFAM" id="SSF53335">
    <property type="entry name" value="S-adenosyl-L-methionine-dependent methyltransferases"/>
    <property type="match status" value="1"/>
</dbReference>
<keyword evidence="3 4" id="KW-0949">S-adenosyl-L-methionine</keyword>
<keyword evidence="7" id="KW-1133">Transmembrane helix</keyword>
<feature type="active site" evidence="5">
    <location>
        <position position="495"/>
    </location>
</feature>
<comment type="similarity">
    <text evidence="4">Belongs to the class I-like SAM-binding methyltransferase superfamily. RNA M5U methyltransferase family.</text>
</comment>
<feature type="active site" description="Nucleophile" evidence="4">
    <location>
        <position position="495"/>
    </location>
</feature>
<reference evidence="8 9" key="1">
    <citation type="submission" date="2010-08" db="EMBL/GenBank/DDBJ databases">
        <authorList>
            <person name="Durkin A.S."/>
            <person name="Madupu R."/>
            <person name="Torralba M."/>
            <person name="Gillis M."/>
            <person name="Methe B."/>
            <person name="Sutton G."/>
            <person name="Nelson K.E."/>
        </authorList>
    </citation>
    <scope>NUCLEOTIDE SEQUENCE [LARGE SCALE GENOMIC DNA]</scope>
    <source>
        <strain evidence="8 9">PB189-T1-4</strain>
    </source>
</reference>
<dbReference type="EMBL" id="AEDQ01000016">
    <property type="protein sequence ID" value="EFL44393.1"/>
    <property type="molecule type" value="Genomic_DNA"/>
</dbReference>
<feature type="transmembrane region" description="Helical" evidence="7">
    <location>
        <begin position="20"/>
        <end position="37"/>
    </location>
</feature>
<dbReference type="PROSITE" id="PS01231">
    <property type="entry name" value="TRMA_2"/>
    <property type="match status" value="1"/>
</dbReference>
<dbReference type="InterPro" id="IPR029063">
    <property type="entry name" value="SAM-dependent_MTases_sf"/>
</dbReference>
<organism evidence="8 9">
    <name type="scientific">Fannyhessea vaginae PB189-T1-4</name>
    <dbReference type="NCBI Taxonomy" id="866774"/>
    <lineage>
        <taxon>Bacteria</taxon>
        <taxon>Bacillati</taxon>
        <taxon>Actinomycetota</taxon>
        <taxon>Coriobacteriia</taxon>
        <taxon>Coriobacteriales</taxon>
        <taxon>Atopobiaceae</taxon>
        <taxon>Fannyhessea</taxon>
    </lineage>
</organism>
<evidence type="ECO:0000256" key="1">
    <source>
        <dbReference type="ARBA" id="ARBA00022603"/>
    </source>
</evidence>
<keyword evidence="7" id="KW-0812">Transmembrane</keyword>